<evidence type="ECO:0000256" key="4">
    <source>
        <dbReference type="PROSITE-ProRule" id="PRU00047"/>
    </source>
</evidence>
<keyword evidence="8" id="KW-1185">Reference proteome</keyword>
<dbReference type="EMBL" id="CM014100">
    <property type="protein sequence ID" value="TKS91742.1"/>
    <property type="molecule type" value="Genomic_DNA"/>
</dbReference>
<evidence type="ECO:0000256" key="5">
    <source>
        <dbReference type="SAM" id="MobiDB-lite"/>
    </source>
</evidence>
<evidence type="ECO:0000256" key="2">
    <source>
        <dbReference type="ARBA" id="ARBA00022771"/>
    </source>
</evidence>
<evidence type="ECO:0000313" key="8">
    <source>
        <dbReference type="Proteomes" id="UP000298787"/>
    </source>
</evidence>
<feature type="domain" description="CCHC-type" evidence="6">
    <location>
        <begin position="280"/>
        <end position="294"/>
    </location>
</feature>
<gene>
    <name evidence="7" type="ORF">D9C73_026059</name>
</gene>
<dbReference type="InterPro" id="IPR025829">
    <property type="entry name" value="Zn_knuckle_CX2CX3GHX4C"/>
</dbReference>
<evidence type="ECO:0000256" key="3">
    <source>
        <dbReference type="ARBA" id="ARBA00022833"/>
    </source>
</evidence>
<dbReference type="SUPFAM" id="SSF57756">
    <property type="entry name" value="Retrovirus zinc finger-like domains"/>
    <property type="match status" value="1"/>
</dbReference>
<sequence>MRVKRGEKKVNEETGGCDRFEVFEGDKDVEAWRGLCLHRGNDAFAVIARELWRAERHVNAASDADEPLVAETAEYTEDDGLIPKGSSVIVRRIPLIGARSNSNKTRNIERSDVQHHSFGAAKAVRNQTHCTSSPAAPLNTHTETSVVFFDRYKQMRPQSESLKASISSIAVYVPVAKRKFKWMTRILQEPYPFSQRYTHLDTYSVCQIGPGSCESLILIFKPAISGCVAHIHSCTYMQMANLADADVSEEDKLKVILNQNTYESVNYKKFGGVLPANYTCYRCGNTGHHIRNCPTSGKHTHRVIAEVNAEREEGKAELKRKKVNDFRVINLPVICLSEIGNRKLLLPKKLKHLNRGRRALVSVYLRILTSTGLCLGMEKPKSMRLIVEYSCVQTVIPSTLNTTKTIFREEIFWKVVPLHWPADLDVRAKNGSCVLSGNIPIEGRTVDGRERETESVTRKEVKKIQVWSKDDSSSRAAANSRGPHESSSQMEAGGKRNKLYAMYRAAAKNMLIHGRIELR</sequence>
<dbReference type="GO" id="GO:0003676">
    <property type="term" value="F:nucleic acid binding"/>
    <property type="evidence" value="ECO:0007669"/>
    <property type="project" value="InterPro"/>
</dbReference>
<keyword evidence="2 4" id="KW-0863">Zinc-finger</keyword>
<name>A0A4V6ATC7_COLLU</name>
<protein>
    <submittedName>
        <fullName evidence="7">E3 ubiquitin-protein ligase RBBP6</fullName>
    </submittedName>
</protein>
<evidence type="ECO:0000259" key="6">
    <source>
        <dbReference type="PROSITE" id="PS50158"/>
    </source>
</evidence>
<reference evidence="7 8" key="1">
    <citation type="submission" date="2019-01" db="EMBL/GenBank/DDBJ databases">
        <title>Genome Assembly of Collichthys lucidus.</title>
        <authorList>
            <person name="Cai M."/>
            <person name="Xiao S."/>
        </authorList>
    </citation>
    <scope>NUCLEOTIDE SEQUENCE [LARGE SCALE GENOMIC DNA]</scope>
    <source>
        <strain evidence="7">JT15FE1705JMU</strain>
        <tissue evidence="7">Muscle</tissue>
    </source>
</reference>
<dbReference type="Proteomes" id="UP000298787">
    <property type="component" value="Chromosome 23"/>
</dbReference>
<dbReference type="AlphaFoldDB" id="A0A4V6ATC7"/>
<dbReference type="STRING" id="240159.A0A4V6ATC7"/>
<organism evidence="7 8">
    <name type="scientific">Collichthys lucidus</name>
    <name type="common">Big head croaker</name>
    <name type="synonym">Sciaena lucida</name>
    <dbReference type="NCBI Taxonomy" id="240159"/>
    <lineage>
        <taxon>Eukaryota</taxon>
        <taxon>Metazoa</taxon>
        <taxon>Chordata</taxon>
        <taxon>Craniata</taxon>
        <taxon>Vertebrata</taxon>
        <taxon>Euteleostomi</taxon>
        <taxon>Actinopterygii</taxon>
        <taxon>Neopterygii</taxon>
        <taxon>Teleostei</taxon>
        <taxon>Neoteleostei</taxon>
        <taxon>Acanthomorphata</taxon>
        <taxon>Eupercaria</taxon>
        <taxon>Sciaenidae</taxon>
        <taxon>Collichthys</taxon>
    </lineage>
</organism>
<dbReference type="PROSITE" id="PS50158">
    <property type="entry name" value="ZF_CCHC"/>
    <property type="match status" value="1"/>
</dbReference>
<keyword evidence="3" id="KW-0862">Zinc</keyword>
<evidence type="ECO:0000313" key="7">
    <source>
        <dbReference type="EMBL" id="TKS91742.1"/>
    </source>
</evidence>
<dbReference type="Pfam" id="PF13696">
    <property type="entry name" value="zf-CCHC_2"/>
    <property type="match status" value="1"/>
</dbReference>
<accession>A0A4V6ATC7</accession>
<keyword evidence="1" id="KW-0479">Metal-binding</keyword>
<dbReference type="Gene3D" id="4.10.60.10">
    <property type="entry name" value="Zinc finger, CCHC-type"/>
    <property type="match status" value="1"/>
</dbReference>
<dbReference type="InterPro" id="IPR001878">
    <property type="entry name" value="Znf_CCHC"/>
</dbReference>
<proteinExistence type="predicted"/>
<dbReference type="SMART" id="SM00343">
    <property type="entry name" value="ZnF_C2HC"/>
    <property type="match status" value="1"/>
</dbReference>
<evidence type="ECO:0000256" key="1">
    <source>
        <dbReference type="ARBA" id="ARBA00022723"/>
    </source>
</evidence>
<feature type="region of interest" description="Disordered" evidence="5">
    <location>
        <begin position="468"/>
        <end position="494"/>
    </location>
</feature>
<dbReference type="GO" id="GO:0008270">
    <property type="term" value="F:zinc ion binding"/>
    <property type="evidence" value="ECO:0007669"/>
    <property type="project" value="UniProtKB-KW"/>
</dbReference>
<dbReference type="InterPro" id="IPR036875">
    <property type="entry name" value="Znf_CCHC_sf"/>
</dbReference>